<dbReference type="OrthoDB" id="1879366at2759"/>
<evidence type="ECO:0000313" key="2">
    <source>
        <dbReference type="Proteomes" id="UP000297245"/>
    </source>
</evidence>
<name>A0A4S8LUE4_DENBC</name>
<dbReference type="EMBL" id="ML179263">
    <property type="protein sequence ID" value="THU92931.1"/>
    <property type="molecule type" value="Genomic_DNA"/>
</dbReference>
<proteinExistence type="predicted"/>
<dbReference type="Proteomes" id="UP000297245">
    <property type="component" value="Unassembled WGS sequence"/>
</dbReference>
<accession>A0A4S8LUE4</accession>
<evidence type="ECO:0000313" key="1">
    <source>
        <dbReference type="EMBL" id="THU92931.1"/>
    </source>
</evidence>
<dbReference type="AlphaFoldDB" id="A0A4S8LUE4"/>
<protein>
    <submittedName>
        <fullName evidence="1">Uncharacterized protein</fullName>
    </submittedName>
</protein>
<keyword evidence="2" id="KW-1185">Reference proteome</keyword>
<reference evidence="1 2" key="1">
    <citation type="journal article" date="2019" name="Nat. Ecol. Evol.">
        <title>Megaphylogeny resolves global patterns of mushroom evolution.</title>
        <authorList>
            <person name="Varga T."/>
            <person name="Krizsan K."/>
            <person name="Foldi C."/>
            <person name="Dima B."/>
            <person name="Sanchez-Garcia M."/>
            <person name="Sanchez-Ramirez S."/>
            <person name="Szollosi G.J."/>
            <person name="Szarkandi J.G."/>
            <person name="Papp V."/>
            <person name="Albert L."/>
            <person name="Andreopoulos W."/>
            <person name="Angelini C."/>
            <person name="Antonin V."/>
            <person name="Barry K.W."/>
            <person name="Bougher N.L."/>
            <person name="Buchanan P."/>
            <person name="Buyck B."/>
            <person name="Bense V."/>
            <person name="Catcheside P."/>
            <person name="Chovatia M."/>
            <person name="Cooper J."/>
            <person name="Damon W."/>
            <person name="Desjardin D."/>
            <person name="Finy P."/>
            <person name="Geml J."/>
            <person name="Haridas S."/>
            <person name="Hughes K."/>
            <person name="Justo A."/>
            <person name="Karasinski D."/>
            <person name="Kautmanova I."/>
            <person name="Kiss B."/>
            <person name="Kocsube S."/>
            <person name="Kotiranta H."/>
            <person name="LaButti K.M."/>
            <person name="Lechner B.E."/>
            <person name="Liimatainen K."/>
            <person name="Lipzen A."/>
            <person name="Lukacs Z."/>
            <person name="Mihaltcheva S."/>
            <person name="Morgado L.N."/>
            <person name="Niskanen T."/>
            <person name="Noordeloos M.E."/>
            <person name="Ohm R.A."/>
            <person name="Ortiz-Santana B."/>
            <person name="Ovrebo C."/>
            <person name="Racz N."/>
            <person name="Riley R."/>
            <person name="Savchenko A."/>
            <person name="Shiryaev A."/>
            <person name="Soop K."/>
            <person name="Spirin V."/>
            <person name="Szebenyi C."/>
            <person name="Tomsovsky M."/>
            <person name="Tulloss R.E."/>
            <person name="Uehling J."/>
            <person name="Grigoriev I.V."/>
            <person name="Vagvolgyi C."/>
            <person name="Papp T."/>
            <person name="Martin F.M."/>
            <person name="Miettinen O."/>
            <person name="Hibbett D.S."/>
            <person name="Nagy L.G."/>
        </authorList>
    </citation>
    <scope>NUCLEOTIDE SEQUENCE [LARGE SCALE GENOMIC DNA]</scope>
    <source>
        <strain evidence="1 2">CBS 962.96</strain>
    </source>
</reference>
<gene>
    <name evidence="1" type="ORF">K435DRAFT_861991</name>
</gene>
<sequence>MLCTQTSIGTVYTIATDRSAGADCTMYVEERVVNVPSATTLAPEFEDSPSGGGASVWALIISNCKCFAVDRVGVGESEPFSLGATKLHCVKDVKNYADLKPIDKMAISASVRIPFEEFYVGMNVKSAVIPLTVTLADLVAPYTQTVWTGMSITVKMSEVTARNDIHVMLANFPVTLEGLNAAFDKLKSG</sequence>
<organism evidence="1 2">
    <name type="scientific">Dendrothele bispora (strain CBS 962.96)</name>
    <dbReference type="NCBI Taxonomy" id="1314807"/>
    <lineage>
        <taxon>Eukaryota</taxon>
        <taxon>Fungi</taxon>
        <taxon>Dikarya</taxon>
        <taxon>Basidiomycota</taxon>
        <taxon>Agaricomycotina</taxon>
        <taxon>Agaricomycetes</taxon>
        <taxon>Agaricomycetidae</taxon>
        <taxon>Agaricales</taxon>
        <taxon>Agaricales incertae sedis</taxon>
        <taxon>Dendrothele</taxon>
    </lineage>
</organism>